<evidence type="ECO:0000313" key="3">
    <source>
        <dbReference type="Proteomes" id="UP000223709"/>
    </source>
</evidence>
<dbReference type="InterPro" id="IPR051396">
    <property type="entry name" value="Bact_Antivir_Def_Nuclease"/>
</dbReference>
<evidence type="ECO:0000259" key="1">
    <source>
        <dbReference type="Pfam" id="PF13304"/>
    </source>
</evidence>
<dbReference type="GO" id="GO:0005524">
    <property type="term" value="F:ATP binding"/>
    <property type="evidence" value="ECO:0007669"/>
    <property type="project" value="InterPro"/>
</dbReference>
<dbReference type="AlphaFoldDB" id="A0A291T6T8"/>
<dbReference type="InterPro" id="IPR027417">
    <property type="entry name" value="P-loop_NTPase"/>
</dbReference>
<evidence type="ECO:0000313" key="2">
    <source>
        <dbReference type="EMBL" id="ATL88844.1"/>
    </source>
</evidence>
<dbReference type="Proteomes" id="UP000223709">
    <property type="component" value="Chromosome"/>
</dbReference>
<name>A0A291T6T8_9FIRM</name>
<dbReference type="InterPro" id="IPR003959">
    <property type="entry name" value="ATPase_AAA_core"/>
</dbReference>
<dbReference type="PANTHER" id="PTHR43581:SF4">
    <property type="entry name" value="ATP_GTP PHOSPHATASE"/>
    <property type="match status" value="1"/>
</dbReference>
<gene>
    <name evidence="2" type="ORF">CRH10_00220</name>
</gene>
<feature type="domain" description="ATPase AAA-type core" evidence="1">
    <location>
        <begin position="27"/>
        <end position="297"/>
    </location>
</feature>
<dbReference type="PANTHER" id="PTHR43581">
    <property type="entry name" value="ATP/GTP PHOSPHATASE"/>
    <property type="match status" value="1"/>
</dbReference>
<organism evidence="2 3">
    <name type="scientific">Faecalibacterium prausnitzii</name>
    <dbReference type="NCBI Taxonomy" id="853"/>
    <lineage>
        <taxon>Bacteria</taxon>
        <taxon>Bacillati</taxon>
        <taxon>Bacillota</taxon>
        <taxon>Clostridia</taxon>
        <taxon>Eubacteriales</taxon>
        <taxon>Oscillospiraceae</taxon>
        <taxon>Faecalibacterium</taxon>
    </lineage>
</organism>
<reference evidence="2 3" key="1">
    <citation type="submission" date="2017-10" db="EMBL/GenBank/DDBJ databases">
        <title>Complete Genome Sequence of Faecalibacterium prausnitzii isolated from the gut of healthy adult Indian.</title>
        <authorList>
            <person name="Bag S."/>
            <person name="Ghosh T.S."/>
            <person name="Das B."/>
        </authorList>
    </citation>
    <scope>NUCLEOTIDE SEQUENCE [LARGE SCALE GENOMIC DNA]</scope>
    <source>
        <strain evidence="2 3">Indica</strain>
    </source>
</reference>
<dbReference type="Pfam" id="PF13304">
    <property type="entry name" value="AAA_21"/>
    <property type="match status" value="1"/>
</dbReference>
<proteinExistence type="predicted"/>
<dbReference type="SUPFAM" id="SSF52540">
    <property type="entry name" value="P-loop containing nucleoside triphosphate hydrolases"/>
    <property type="match status" value="1"/>
</dbReference>
<dbReference type="Gene3D" id="3.40.50.300">
    <property type="entry name" value="P-loop containing nucleotide triphosphate hydrolases"/>
    <property type="match status" value="1"/>
</dbReference>
<accession>A0A291T6T8</accession>
<dbReference type="EMBL" id="CP023819">
    <property type="protein sequence ID" value="ATL88844.1"/>
    <property type="molecule type" value="Genomic_DNA"/>
</dbReference>
<sequence length="347" mass="38688">MADFISKLQINAFRGVKDLALDNLSTVNVLVGANNCGKTSVLESIRFLSNPTDIGKIVDIAFRRGYVREDNRAKVLIDYVSSLYHQESNNSSYSIDLSAISNDTPYYCKSEGSLDVQFSTVGEEQKVFQYTTSVQESEKEPFRFTSKIIAGKSPSSSKKKASSLFDSLYIPSNVSYYQTCTNMLRLNFVTFNKSDCMNLLQSFEPSIQDISVMDSRIYLHDATAGILPLFAFGTGLQKATLLSIVMSSVSGGIILIDEIDNAINMSVFNEIFPWFIQKCKEHSIQAFVTTHSSEAIDAILKSQKGAEDSIRIITLRKTPKTHKTIAKVRTGSEALSDRENFKMELRV</sequence>
<dbReference type="RefSeq" id="WP_098922153.1">
    <property type="nucleotide sequence ID" value="NZ_CP023819.1"/>
</dbReference>
<dbReference type="GO" id="GO:0016887">
    <property type="term" value="F:ATP hydrolysis activity"/>
    <property type="evidence" value="ECO:0007669"/>
    <property type="project" value="InterPro"/>
</dbReference>
<protein>
    <recommendedName>
        <fullName evidence="1">ATPase AAA-type core domain-containing protein</fullName>
    </recommendedName>
</protein>